<sequence length="133" mass="13959">MAAGGASLLAAVAVFAMLIMSSLGNPKPLCSDCGTLCSTKCNEEANTSCSSNCYNPREECQRQVSEGCTRDGTCCSSYGTCTCDCNAIAQERCSSVTDGSVRCESCKRAMFDQCNPSCVSDCNTNCKKKGCNT</sequence>
<protein>
    <submittedName>
        <fullName evidence="2">Uncharacterized protein</fullName>
    </submittedName>
</protein>
<name>A0A3B6GNS2_WHEAT</name>
<dbReference type="Gramene" id="TraesROB_scaffold_012320_01G000500.1">
    <property type="protein sequence ID" value="TraesROB_scaffold_012320_01G000500.1"/>
    <property type="gene ID" value="TraesROB_scaffold_012320_01G000500"/>
</dbReference>
<dbReference type="Gramene" id="TraesCS3D03G0008600.1">
    <property type="protein sequence ID" value="TraesCS3D03G0008600.1.CDS1"/>
    <property type="gene ID" value="TraesCS3D03G0008600"/>
</dbReference>
<feature type="chain" id="PRO_5043174396" evidence="1">
    <location>
        <begin position="25"/>
        <end position="133"/>
    </location>
</feature>
<dbReference type="OMA" id="FAMLIMS"/>
<organism evidence="2">
    <name type="scientific">Triticum aestivum</name>
    <name type="common">Wheat</name>
    <dbReference type="NCBI Taxonomy" id="4565"/>
    <lineage>
        <taxon>Eukaryota</taxon>
        <taxon>Viridiplantae</taxon>
        <taxon>Streptophyta</taxon>
        <taxon>Embryophyta</taxon>
        <taxon>Tracheophyta</taxon>
        <taxon>Spermatophyta</taxon>
        <taxon>Magnoliopsida</taxon>
        <taxon>Liliopsida</taxon>
        <taxon>Poales</taxon>
        <taxon>Poaceae</taxon>
        <taxon>BOP clade</taxon>
        <taxon>Pooideae</taxon>
        <taxon>Triticodae</taxon>
        <taxon>Triticeae</taxon>
        <taxon>Triticinae</taxon>
        <taxon>Triticum</taxon>
    </lineage>
</organism>
<accession>A0A3B6GNS2</accession>
<proteinExistence type="predicted"/>
<keyword evidence="1" id="KW-0732">Signal</keyword>
<dbReference type="Gramene" id="TraesCS3D02G006400.1">
    <property type="protein sequence ID" value="TraesCS3D02G006400.1.cds1"/>
    <property type="gene ID" value="TraesCS3D02G006400"/>
</dbReference>
<dbReference type="EnsemblPlants" id="TraesCS3D02G006400.1">
    <property type="protein sequence ID" value="TraesCS3D02G006400.1.cds1"/>
    <property type="gene ID" value="TraesCS3D02G006400"/>
</dbReference>
<dbReference type="Gramene" id="TraesRN3D0100009100.1">
    <property type="protein sequence ID" value="TraesRN3D0100009100.1"/>
    <property type="gene ID" value="TraesRN3D0100009100"/>
</dbReference>
<feature type="signal peptide" evidence="1">
    <location>
        <begin position="1"/>
        <end position="24"/>
    </location>
</feature>
<dbReference type="Gramene" id="TraesLAC3D03G01738380.1">
    <property type="protein sequence ID" value="TraesLAC3D03G01738380.1.CDS1"/>
    <property type="gene ID" value="TraesLAC3D03G01738380"/>
</dbReference>
<dbReference type="AlphaFoldDB" id="A0A3B6GNS2"/>
<gene>
    <name evidence="2" type="primary">LOC123073560</name>
</gene>
<dbReference type="GeneID" id="123073560"/>
<keyword evidence="3" id="KW-1185">Reference proteome</keyword>
<dbReference type="Gramene" id="TraesNOR3D03G01822670.1">
    <property type="protein sequence ID" value="TraesNOR3D03G01822670.1.CDS1"/>
    <property type="gene ID" value="TraesNOR3D03G01822670"/>
</dbReference>
<dbReference type="Proteomes" id="UP000019116">
    <property type="component" value="Chromosome 3D"/>
</dbReference>
<dbReference type="RefSeq" id="XP_044352582.1">
    <property type="nucleotide sequence ID" value="XM_044496647.1"/>
</dbReference>
<evidence type="ECO:0000313" key="3">
    <source>
        <dbReference type="Proteomes" id="UP000019116"/>
    </source>
</evidence>
<evidence type="ECO:0000313" key="2">
    <source>
        <dbReference type="EnsemblPlants" id="TraesCS3D02G006400.1.cds1"/>
    </source>
</evidence>
<reference evidence="2" key="1">
    <citation type="submission" date="2018-08" db="EMBL/GenBank/DDBJ databases">
        <authorList>
            <person name="Rossello M."/>
        </authorList>
    </citation>
    <scope>NUCLEOTIDE SEQUENCE [LARGE SCALE GENOMIC DNA]</scope>
    <source>
        <strain evidence="2">cv. Chinese Spring</strain>
    </source>
</reference>
<reference evidence="2" key="2">
    <citation type="submission" date="2018-10" db="UniProtKB">
        <authorList>
            <consortium name="EnsemblPlants"/>
        </authorList>
    </citation>
    <scope>IDENTIFICATION</scope>
</reference>
<evidence type="ECO:0000256" key="1">
    <source>
        <dbReference type="SAM" id="SignalP"/>
    </source>
</evidence>